<evidence type="ECO:0000313" key="3">
    <source>
        <dbReference type="EMBL" id="SPN97565.1"/>
    </source>
</evidence>
<gene>
    <name evidence="3" type="ORF">DNG_01076</name>
</gene>
<feature type="region of interest" description="Disordered" evidence="1">
    <location>
        <begin position="61"/>
        <end position="109"/>
    </location>
</feature>
<feature type="compositionally biased region" description="Polar residues" evidence="1">
    <location>
        <begin position="69"/>
        <end position="81"/>
    </location>
</feature>
<keyword evidence="4" id="KW-1185">Reference proteome</keyword>
<feature type="chain" id="PRO_5041926703" evidence="2">
    <location>
        <begin position="23"/>
        <end position="424"/>
    </location>
</feature>
<proteinExistence type="predicted"/>
<protein>
    <submittedName>
        <fullName evidence="3">Uncharacterized protein</fullName>
    </submittedName>
</protein>
<keyword evidence="2" id="KW-0732">Signal</keyword>
<evidence type="ECO:0000313" key="4">
    <source>
        <dbReference type="Proteomes" id="UP001187682"/>
    </source>
</evidence>
<comment type="caution">
    <text evidence="3">The sequence shown here is derived from an EMBL/GenBank/DDBJ whole genome shotgun (WGS) entry which is preliminary data.</text>
</comment>
<dbReference type="Proteomes" id="UP001187682">
    <property type="component" value="Unassembled WGS sequence"/>
</dbReference>
<dbReference type="AlphaFoldDB" id="A0AAE8MPV2"/>
<dbReference type="EMBL" id="ONZQ02000001">
    <property type="protein sequence ID" value="SPN97565.1"/>
    <property type="molecule type" value="Genomic_DNA"/>
</dbReference>
<evidence type="ECO:0000256" key="2">
    <source>
        <dbReference type="SAM" id="SignalP"/>
    </source>
</evidence>
<organism evidence="3 4">
    <name type="scientific">Cephalotrichum gorgonifer</name>
    <dbReference type="NCBI Taxonomy" id="2041049"/>
    <lineage>
        <taxon>Eukaryota</taxon>
        <taxon>Fungi</taxon>
        <taxon>Dikarya</taxon>
        <taxon>Ascomycota</taxon>
        <taxon>Pezizomycotina</taxon>
        <taxon>Sordariomycetes</taxon>
        <taxon>Hypocreomycetidae</taxon>
        <taxon>Microascales</taxon>
        <taxon>Microascaceae</taxon>
        <taxon>Cephalotrichum</taxon>
    </lineage>
</organism>
<feature type="signal peptide" evidence="2">
    <location>
        <begin position="1"/>
        <end position="22"/>
    </location>
</feature>
<accession>A0AAE8MPV2</accession>
<reference evidence="3" key="1">
    <citation type="submission" date="2018-03" db="EMBL/GenBank/DDBJ databases">
        <authorList>
            <person name="Guldener U."/>
        </authorList>
    </citation>
    <scope>NUCLEOTIDE SEQUENCE</scope>
</reference>
<sequence length="424" mass="44215">MRFGRSLGLAGCLLAGHGLATGDYCPNDAVSVFGSNVGASCCGSVVIRGLRRSLLPRWADEAPPPTCDPRTTQPPCCTTKEQGPPEVSSGGSTNLQCGKKYEPDTSSHDVPSAVTYAIADCQEDPTQKCLHAQVSASADATITDIHLNIGTGSLPSTALGRWPFNKYCTFSGQVGDCWVPISAIEALLTPPSLCGATVKVAFGISVSYSGGGSDTCFGQGSPLDGKNWFMYSLLSFACPDVCTGWCCCKPPPVVEPPKPPVACEFGSAYGYGPNYSNFNGNPNPPALADNTCKKWGFYFAVSDPTLSGILHAGAGQNDLSKGAAVGAFSAMLVGTNLVVSYSLDAGYDLSEVHVYASCTVPRSCSPGSYTYTGNGLDLSGTEDRTFSKSIAIAGSPPCSTYYLIFHAKVNKLYPYGTTCPASND</sequence>
<name>A0AAE8MPV2_9PEZI</name>
<evidence type="ECO:0000256" key="1">
    <source>
        <dbReference type="SAM" id="MobiDB-lite"/>
    </source>
</evidence>